<feature type="non-terminal residue" evidence="1">
    <location>
        <position position="149"/>
    </location>
</feature>
<dbReference type="AlphaFoldDB" id="K1S412"/>
<organism evidence="1">
    <name type="scientific">human gut metagenome</name>
    <dbReference type="NCBI Taxonomy" id="408170"/>
    <lineage>
        <taxon>unclassified sequences</taxon>
        <taxon>metagenomes</taxon>
        <taxon>organismal metagenomes</taxon>
    </lineage>
</organism>
<dbReference type="InterPro" id="IPR026906">
    <property type="entry name" value="LRR_5"/>
</dbReference>
<protein>
    <submittedName>
        <fullName evidence="1">Surface antigen BspA</fullName>
    </submittedName>
</protein>
<gene>
    <name evidence="1" type="ORF">OBE_13156</name>
</gene>
<accession>K1S412</accession>
<dbReference type="EMBL" id="AJWZ01009086">
    <property type="protein sequence ID" value="EKC52308.1"/>
    <property type="molecule type" value="Genomic_DNA"/>
</dbReference>
<proteinExistence type="predicted"/>
<name>K1S412_9ZZZZ</name>
<dbReference type="InterPro" id="IPR032675">
    <property type="entry name" value="LRR_dom_sf"/>
</dbReference>
<dbReference type="SUPFAM" id="SSF52058">
    <property type="entry name" value="L domain-like"/>
    <property type="match status" value="1"/>
</dbReference>
<dbReference type="Gene3D" id="3.80.10.10">
    <property type="entry name" value="Ribonuclease Inhibitor"/>
    <property type="match status" value="1"/>
</dbReference>
<comment type="caution">
    <text evidence="1">The sequence shown here is derived from an EMBL/GenBank/DDBJ whole genome shotgun (WGS) entry which is preliminary data.</text>
</comment>
<evidence type="ECO:0000313" key="1">
    <source>
        <dbReference type="EMBL" id="EKC52308.1"/>
    </source>
</evidence>
<dbReference type="Pfam" id="PF13306">
    <property type="entry name" value="LRR_5"/>
    <property type="match status" value="1"/>
</dbReference>
<sequence length="149" mass="14925">MKKRICTLLLALCLTLGLLPAAAQAAGDGSGTFDTVRWTLDADGGLTVSGTGDLPDGAFAGRTDIVTVTFTGQVARIGRSAFAGCTQLRRVDGFGAVTCVMSQAFASCTALTELAVPGTVTEIGTGAFSACTGLTAVTLAPGVRSLGAY</sequence>
<reference evidence="1" key="1">
    <citation type="journal article" date="2013" name="Environ. Microbiol.">
        <title>Microbiota from the distal guts of lean and obese adolescents exhibit partial functional redundancy besides clear differences in community structure.</title>
        <authorList>
            <person name="Ferrer M."/>
            <person name="Ruiz A."/>
            <person name="Lanza F."/>
            <person name="Haange S.B."/>
            <person name="Oberbach A."/>
            <person name="Till H."/>
            <person name="Bargiela R."/>
            <person name="Campoy C."/>
            <person name="Segura M.T."/>
            <person name="Richter M."/>
            <person name="von Bergen M."/>
            <person name="Seifert J."/>
            <person name="Suarez A."/>
        </authorList>
    </citation>
    <scope>NUCLEOTIDE SEQUENCE</scope>
</reference>